<protein>
    <submittedName>
        <fullName evidence="6">Methyl-accepting chemotaxis sensory transducer</fullName>
    </submittedName>
</protein>
<proteinExistence type="inferred from homology"/>
<dbReference type="PANTHER" id="PTHR32089:SF112">
    <property type="entry name" value="LYSOZYME-LIKE PROTEIN-RELATED"/>
    <property type="match status" value="1"/>
</dbReference>
<keyword evidence="4" id="KW-1133">Transmembrane helix</keyword>
<dbReference type="Pfam" id="PF12729">
    <property type="entry name" value="4HB_MCP_1"/>
    <property type="match status" value="1"/>
</dbReference>
<gene>
    <name evidence="6" type="ORF">SAMN04487779_100796</name>
</gene>
<feature type="transmembrane region" description="Helical" evidence="4">
    <location>
        <begin position="188"/>
        <end position="209"/>
    </location>
</feature>
<dbReference type="GO" id="GO:0007165">
    <property type="term" value="P:signal transduction"/>
    <property type="evidence" value="ECO:0007669"/>
    <property type="project" value="UniProtKB-KW"/>
</dbReference>
<dbReference type="PROSITE" id="PS50111">
    <property type="entry name" value="CHEMOTAXIS_TRANSDUC_2"/>
    <property type="match status" value="1"/>
</dbReference>
<sequence length="560" mass="58621">MLASLRIREKVGAALAVLTLTTCLLGGFALHRFSALAGTVTEITTNWLPSVQAAGRITQLSQRYRSLLPLHILNTDAGRMAQIDQEMVEVLRLVEEVRRSYAGLISEAEEGATYAEFSRRWADYTRLAERILALSRRNENAEAVALYQTEATGEFRQVRETLDRLIEIKARGSDRAGETAARGVRTGFAVILAMLGACILAAAGAATWIMRGLRRDIDAVAQPMERLAAGDLAAEVPPLPARTEMGGFALRLGSFKATLIAKRHADAAAVEEAASKLRRAETLAGLIRQFEASAAGAFRTVAAAVTELEAMAGSMTETARRGEAQAGGVSHAAGDASHSVSTVASAAEELGASIGEITRQINDTAQIARQAAESAASSNNTVNALAESAQRIGDVVRLISDIAAQTNLLALNATIESARAGEHGKGFAVVAGEVKQLAAQTARATEEIGAQIGAMQAQTAASVQAIREIVTYISRVEGIAAQVAAAAEEQSGATQEIIRAVSSAATGTEAVARFAGDLIEGATATGAAATQVRASAAELAQQSELLHGEVDEFLRNVRAA</sequence>
<dbReference type="Pfam" id="PF00015">
    <property type="entry name" value="MCPsignal"/>
    <property type="match status" value="1"/>
</dbReference>
<dbReference type="InterPro" id="IPR004090">
    <property type="entry name" value="Chemotax_Me-accpt_rcpt"/>
</dbReference>
<feature type="domain" description="Methyl-accepting transducer" evidence="5">
    <location>
        <begin position="311"/>
        <end position="540"/>
    </location>
</feature>
<evidence type="ECO:0000259" key="5">
    <source>
        <dbReference type="PROSITE" id="PS50111"/>
    </source>
</evidence>
<dbReference type="PRINTS" id="PR00260">
    <property type="entry name" value="CHEMTRNSDUCR"/>
</dbReference>
<dbReference type="SUPFAM" id="SSF58104">
    <property type="entry name" value="Methyl-accepting chemotaxis protein (MCP) signaling domain"/>
    <property type="match status" value="1"/>
</dbReference>
<dbReference type="InterPro" id="IPR024478">
    <property type="entry name" value="HlyB_4HB_MCP"/>
</dbReference>
<dbReference type="GO" id="GO:0006935">
    <property type="term" value="P:chemotaxis"/>
    <property type="evidence" value="ECO:0007669"/>
    <property type="project" value="InterPro"/>
</dbReference>
<keyword evidence="4" id="KW-0472">Membrane</keyword>
<keyword evidence="1 3" id="KW-0807">Transducer</keyword>
<dbReference type="EMBL" id="FMZX01000007">
    <property type="protein sequence ID" value="SDD38090.1"/>
    <property type="molecule type" value="Genomic_DNA"/>
</dbReference>
<dbReference type="PANTHER" id="PTHR32089">
    <property type="entry name" value="METHYL-ACCEPTING CHEMOTAXIS PROTEIN MCPB"/>
    <property type="match status" value="1"/>
</dbReference>
<evidence type="ECO:0000313" key="6">
    <source>
        <dbReference type="EMBL" id="SDD38090.1"/>
    </source>
</evidence>
<comment type="similarity">
    <text evidence="2">Belongs to the methyl-accepting chemotaxis (MCP) protein family.</text>
</comment>
<dbReference type="InterPro" id="IPR004089">
    <property type="entry name" value="MCPsignal_dom"/>
</dbReference>
<accession>A0A1G6U9M5</accession>
<reference evidence="6 7" key="1">
    <citation type="submission" date="2016-10" db="EMBL/GenBank/DDBJ databases">
        <authorList>
            <person name="de Groot N.N."/>
        </authorList>
    </citation>
    <scope>NUCLEOTIDE SEQUENCE [LARGE SCALE GENOMIC DNA]</scope>
    <source>
        <strain evidence="6 7">CPCC 100156</strain>
    </source>
</reference>
<keyword evidence="4" id="KW-0812">Transmembrane</keyword>
<dbReference type="Gene3D" id="6.10.340.10">
    <property type="match status" value="1"/>
</dbReference>
<dbReference type="Gene3D" id="1.10.287.950">
    <property type="entry name" value="Methyl-accepting chemotaxis protein"/>
    <property type="match status" value="1"/>
</dbReference>
<dbReference type="RefSeq" id="WP_176849571.1">
    <property type="nucleotide sequence ID" value="NZ_FMZX01000007.1"/>
</dbReference>
<evidence type="ECO:0000313" key="7">
    <source>
        <dbReference type="Proteomes" id="UP000198925"/>
    </source>
</evidence>
<dbReference type="AlphaFoldDB" id="A0A1G6U9M5"/>
<dbReference type="STRING" id="938405.SAMN02927895_00095"/>
<dbReference type="GO" id="GO:0004888">
    <property type="term" value="F:transmembrane signaling receptor activity"/>
    <property type="evidence" value="ECO:0007669"/>
    <property type="project" value="InterPro"/>
</dbReference>
<evidence type="ECO:0000256" key="2">
    <source>
        <dbReference type="ARBA" id="ARBA00029447"/>
    </source>
</evidence>
<name>A0A1G6U9M5_9PROT</name>
<dbReference type="SMART" id="SM00283">
    <property type="entry name" value="MA"/>
    <property type="match status" value="1"/>
</dbReference>
<keyword evidence="7" id="KW-1185">Reference proteome</keyword>
<organism evidence="6 7">
    <name type="scientific">Belnapia rosea</name>
    <dbReference type="NCBI Taxonomy" id="938405"/>
    <lineage>
        <taxon>Bacteria</taxon>
        <taxon>Pseudomonadati</taxon>
        <taxon>Pseudomonadota</taxon>
        <taxon>Alphaproteobacteria</taxon>
        <taxon>Acetobacterales</taxon>
        <taxon>Roseomonadaceae</taxon>
        <taxon>Belnapia</taxon>
    </lineage>
</organism>
<dbReference type="GO" id="GO:0016020">
    <property type="term" value="C:membrane"/>
    <property type="evidence" value="ECO:0007669"/>
    <property type="project" value="InterPro"/>
</dbReference>
<evidence type="ECO:0000256" key="4">
    <source>
        <dbReference type="SAM" id="Phobius"/>
    </source>
</evidence>
<dbReference type="Proteomes" id="UP000198925">
    <property type="component" value="Unassembled WGS sequence"/>
</dbReference>
<evidence type="ECO:0000256" key="1">
    <source>
        <dbReference type="ARBA" id="ARBA00023224"/>
    </source>
</evidence>
<evidence type="ECO:0000256" key="3">
    <source>
        <dbReference type="PROSITE-ProRule" id="PRU00284"/>
    </source>
</evidence>